<evidence type="ECO:0000313" key="3">
    <source>
        <dbReference type="Proteomes" id="UP000823674"/>
    </source>
</evidence>
<protein>
    <recommendedName>
        <fullName evidence="4">Major facilitator superfamily (MFS) profile domain-containing protein</fullName>
    </recommendedName>
</protein>
<organism evidence="2 3">
    <name type="scientific">Brassica rapa subsp. trilocularis</name>
    <dbReference type="NCBI Taxonomy" id="1813537"/>
    <lineage>
        <taxon>Eukaryota</taxon>
        <taxon>Viridiplantae</taxon>
        <taxon>Streptophyta</taxon>
        <taxon>Embryophyta</taxon>
        <taxon>Tracheophyta</taxon>
        <taxon>Spermatophyta</taxon>
        <taxon>Magnoliopsida</taxon>
        <taxon>eudicotyledons</taxon>
        <taxon>Gunneridae</taxon>
        <taxon>Pentapetalae</taxon>
        <taxon>rosids</taxon>
        <taxon>malvids</taxon>
        <taxon>Brassicales</taxon>
        <taxon>Brassicaceae</taxon>
        <taxon>Brassiceae</taxon>
        <taxon>Brassica</taxon>
    </lineage>
</organism>
<comment type="caution">
    <text evidence="2">The sequence shown here is derived from an EMBL/GenBank/DDBJ whole genome shotgun (WGS) entry which is preliminary data.</text>
</comment>
<evidence type="ECO:0000313" key="2">
    <source>
        <dbReference type="EMBL" id="KAG5376852.1"/>
    </source>
</evidence>
<dbReference type="Proteomes" id="UP000823674">
    <property type="component" value="Chromosome A10"/>
</dbReference>
<keyword evidence="1" id="KW-0812">Transmembrane</keyword>
<accession>A0ABQ7KQV4</accession>
<evidence type="ECO:0000256" key="1">
    <source>
        <dbReference type="SAM" id="Phobius"/>
    </source>
</evidence>
<feature type="transmembrane region" description="Helical" evidence="1">
    <location>
        <begin position="56"/>
        <end position="77"/>
    </location>
</feature>
<feature type="transmembrane region" description="Helical" evidence="1">
    <location>
        <begin position="20"/>
        <end position="44"/>
    </location>
</feature>
<evidence type="ECO:0008006" key="4">
    <source>
        <dbReference type="Google" id="ProtNLM"/>
    </source>
</evidence>
<gene>
    <name evidence="2" type="primary">A10p030910.1_BraROA</name>
    <name evidence="2" type="ORF">IGI04_041448</name>
</gene>
<name>A0ABQ7KQV4_BRACM</name>
<keyword evidence="3" id="KW-1185">Reference proteome</keyword>
<keyword evidence="1" id="KW-1133">Transmembrane helix</keyword>
<proteinExistence type="predicted"/>
<keyword evidence="1" id="KW-0472">Membrane</keyword>
<reference evidence="2 3" key="1">
    <citation type="submission" date="2021-03" db="EMBL/GenBank/DDBJ databases">
        <authorList>
            <person name="King G.J."/>
            <person name="Bancroft I."/>
            <person name="Baten A."/>
            <person name="Bloomfield J."/>
            <person name="Borpatragohain P."/>
            <person name="He Z."/>
            <person name="Irish N."/>
            <person name="Irwin J."/>
            <person name="Liu K."/>
            <person name="Mauleon R.P."/>
            <person name="Moore J."/>
            <person name="Morris R."/>
            <person name="Ostergaard L."/>
            <person name="Wang B."/>
            <person name="Wells R."/>
        </authorList>
    </citation>
    <scope>NUCLEOTIDE SEQUENCE [LARGE SCALE GENOMIC DNA]</scope>
    <source>
        <strain evidence="2">R-o-18</strain>
        <tissue evidence="2">Leaf</tissue>
    </source>
</reference>
<dbReference type="EMBL" id="JADBGQ010000010">
    <property type="protein sequence ID" value="KAG5376852.1"/>
    <property type="molecule type" value="Genomic_DNA"/>
</dbReference>
<sequence length="94" mass="10242">MIPVQLSYPFIAHLSGVSRSILLSFAYILVNVFSVSAITGMVILQNRAVRGYCSAVFNALFGMSTNIWMAIATRFMLGSFNCLLGTVKVDTINS</sequence>